<evidence type="ECO:0000313" key="1">
    <source>
        <dbReference type="EMBL" id="QJA62431.1"/>
    </source>
</evidence>
<sequence length="284" mass="32354">MEVISKVIPYKRPDKFRIYPIGDIHLGVVHCDEDSLIKTVSEIQKDKNAYWIGMGDYADLVMPNDFKRWEGKILAPWMKDHVDNIGPTQLRRVDEILSPIWDKCLGLIEGNHDDNIRRYHNYNFMEELLILANKKGEVPYGGVSCFVRLLFKRTHAGEKGETHEYIIHARHGEGSARTSGARALAVLRLSQSMVNAHITLMGHLHGQEAPDIPQRILCKGGKIKSFETIATMTGAWIRAYMQGVPPCYLERWGTPPSTLGCPVLTIEPDKNRMELKKVRTIREL</sequence>
<evidence type="ECO:0008006" key="3">
    <source>
        <dbReference type="Google" id="ProtNLM"/>
    </source>
</evidence>
<accession>A0A6M3KAW4</accession>
<dbReference type="SUPFAM" id="SSF56300">
    <property type="entry name" value="Metallo-dependent phosphatases"/>
    <property type="match status" value="1"/>
</dbReference>
<dbReference type="EMBL" id="MT141471">
    <property type="protein sequence ID" value="QJA62431.1"/>
    <property type="molecule type" value="Genomic_DNA"/>
</dbReference>
<name>A0A6M3KAW4_9ZZZZ</name>
<evidence type="ECO:0000313" key="2">
    <source>
        <dbReference type="EMBL" id="QJA78999.1"/>
    </source>
</evidence>
<organism evidence="2">
    <name type="scientific">viral metagenome</name>
    <dbReference type="NCBI Taxonomy" id="1070528"/>
    <lineage>
        <taxon>unclassified sequences</taxon>
        <taxon>metagenomes</taxon>
        <taxon>organismal metagenomes</taxon>
    </lineage>
</organism>
<gene>
    <name evidence="2" type="ORF">MM415A00956_0025</name>
    <name evidence="1" type="ORF">MM415B00781_0008</name>
</gene>
<dbReference type="InterPro" id="IPR029052">
    <property type="entry name" value="Metallo-depent_PP-like"/>
</dbReference>
<protein>
    <recommendedName>
        <fullName evidence="3">Calcineurin-like phosphoesterase</fullName>
    </recommendedName>
</protein>
<dbReference type="EMBL" id="MT142362">
    <property type="protein sequence ID" value="QJA78999.1"/>
    <property type="molecule type" value="Genomic_DNA"/>
</dbReference>
<proteinExistence type="predicted"/>
<dbReference type="AlphaFoldDB" id="A0A6M3KAW4"/>
<reference evidence="2" key="1">
    <citation type="submission" date="2020-03" db="EMBL/GenBank/DDBJ databases">
        <title>The deep terrestrial virosphere.</title>
        <authorList>
            <person name="Holmfeldt K."/>
            <person name="Nilsson E."/>
            <person name="Simone D."/>
            <person name="Lopez-Fernandez M."/>
            <person name="Wu X."/>
            <person name="de Brujin I."/>
            <person name="Lundin D."/>
            <person name="Andersson A."/>
            <person name="Bertilsson S."/>
            <person name="Dopson M."/>
        </authorList>
    </citation>
    <scope>NUCLEOTIDE SEQUENCE</scope>
    <source>
        <strain evidence="2">MM415A00956</strain>
        <strain evidence="1">MM415B00781</strain>
    </source>
</reference>